<feature type="compositionally biased region" description="Low complexity" evidence="1">
    <location>
        <begin position="153"/>
        <end position="167"/>
    </location>
</feature>
<dbReference type="STRING" id="670483.S7Q428"/>
<sequence length="326" mass="34612">MSFPFYQNAGDGRGTAQYRFGPPPTPQFQPQPHWEEWDYFRAHSLNPDRAIYEAALDRVDVTTAPPSEIGHAAAYKVFRIWRHHGSICAPLGGDIERQWECLMALAIEEATCLCQYSGCMVDRIGCQVAADAAASTASLIFSQTEMAVADQQGDGPAEGNPNPNPMEGMGGNMGNTGNMDMDGMGGMGMGPRMGMGMGGMQSGMGPGGMGMNQMGSMRSGGMGGGRYGMGGMGPMGGVGPGRMGPMARMGGGFRGGGAQSPYIYDDQYTYTGATPTSLKRTRVACDVKSRGNTRDSDGWTSERDERRTGECDDEREGKSNGLRGHG</sequence>
<dbReference type="EMBL" id="KB469304">
    <property type="protein sequence ID" value="EPQ54277.1"/>
    <property type="molecule type" value="Genomic_DNA"/>
</dbReference>
<dbReference type="eggNOG" id="KOG0800">
    <property type="taxonomic scope" value="Eukaryota"/>
</dbReference>
<dbReference type="Proteomes" id="UP000030669">
    <property type="component" value="Unassembled WGS sequence"/>
</dbReference>
<dbReference type="AlphaFoldDB" id="S7Q428"/>
<evidence type="ECO:0000256" key="1">
    <source>
        <dbReference type="SAM" id="MobiDB-lite"/>
    </source>
</evidence>
<evidence type="ECO:0000313" key="3">
    <source>
        <dbReference type="Proteomes" id="UP000030669"/>
    </source>
</evidence>
<evidence type="ECO:0000313" key="2">
    <source>
        <dbReference type="EMBL" id="EPQ54277.1"/>
    </source>
</evidence>
<feature type="region of interest" description="Disordered" evidence="1">
    <location>
        <begin position="271"/>
        <end position="326"/>
    </location>
</feature>
<accession>S7Q428</accession>
<dbReference type="RefSeq" id="XP_007867576.1">
    <property type="nucleotide sequence ID" value="XM_007869385.1"/>
</dbReference>
<dbReference type="OrthoDB" id="2802356at2759"/>
<organism evidence="2 3">
    <name type="scientific">Gloeophyllum trabeum (strain ATCC 11539 / FP-39264 / Madison 617)</name>
    <name type="common">Brown rot fungus</name>
    <dbReference type="NCBI Taxonomy" id="670483"/>
    <lineage>
        <taxon>Eukaryota</taxon>
        <taxon>Fungi</taxon>
        <taxon>Dikarya</taxon>
        <taxon>Basidiomycota</taxon>
        <taxon>Agaricomycotina</taxon>
        <taxon>Agaricomycetes</taxon>
        <taxon>Gloeophyllales</taxon>
        <taxon>Gloeophyllaceae</taxon>
        <taxon>Gloeophyllum</taxon>
    </lineage>
</organism>
<keyword evidence="3" id="KW-1185">Reference proteome</keyword>
<dbReference type="KEGG" id="gtr:GLOTRDRAFT_130649"/>
<gene>
    <name evidence="2" type="ORF">GLOTRDRAFT_130649</name>
</gene>
<name>S7Q428_GLOTA</name>
<dbReference type="HOGENOM" id="CLU_852724_0_0_1"/>
<dbReference type="GeneID" id="19302142"/>
<feature type="region of interest" description="Disordered" evidence="1">
    <location>
        <begin position="149"/>
        <end position="170"/>
    </location>
</feature>
<feature type="compositionally biased region" description="Basic and acidic residues" evidence="1">
    <location>
        <begin position="283"/>
        <end position="318"/>
    </location>
</feature>
<reference evidence="2 3" key="1">
    <citation type="journal article" date="2012" name="Science">
        <title>The Paleozoic origin of enzymatic lignin decomposition reconstructed from 31 fungal genomes.</title>
        <authorList>
            <person name="Floudas D."/>
            <person name="Binder M."/>
            <person name="Riley R."/>
            <person name="Barry K."/>
            <person name="Blanchette R.A."/>
            <person name="Henrissat B."/>
            <person name="Martinez A.T."/>
            <person name="Otillar R."/>
            <person name="Spatafora J.W."/>
            <person name="Yadav J.S."/>
            <person name="Aerts A."/>
            <person name="Benoit I."/>
            <person name="Boyd A."/>
            <person name="Carlson A."/>
            <person name="Copeland A."/>
            <person name="Coutinho P.M."/>
            <person name="de Vries R.P."/>
            <person name="Ferreira P."/>
            <person name="Findley K."/>
            <person name="Foster B."/>
            <person name="Gaskell J."/>
            <person name="Glotzer D."/>
            <person name="Gorecki P."/>
            <person name="Heitman J."/>
            <person name="Hesse C."/>
            <person name="Hori C."/>
            <person name="Igarashi K."/>
            <person name="Jurgens J.A."/>
            <person name="Kallen N."/>
            <person name="Kersten P."/>
            <person name="Kohler A."/>
            <person name="Kuees U."/>
            <person name="Kumar T.K.A."/>
            <person name="Kuo A."/>
            <person name="LaButti K."/>
            <person name="Larrondo L.F."/>
            <person name="Lindquist E."/>
            <person name="Ling A."/>
            <person name="Lombard V."/>
            <person name="Lucas S."/>
            <person name="Lundell T."/>
            <person name="Martin R."/>
            <person name="McLaughlin D.J."/>
            <person name="Morgenstern I."/>
            <person name="Morin E."/>
            <person name="Murat C."/>
            <person name="Nagy L.G."/>
            <person name="Nolan M."/>
            <person name="Ohm R.A."/>
            <person name="Patyshakuliyeva A."/>
            <person name="Rokas A."/>
            <person name="Ruiz-Duenas F.J."/>
            <person name="Sabat G."/>
            <person name="Salamov A."/>
            <person name="Samejima M."/>
            <person name="Schmutz J."/>
            <person name="Slot J.C."/>
            <person name="St John F."/>
            <person name="Stenlid J."/>
            <person name="Sun H."/>
            <person name="Sun S."/>
            <person name="Syed K."/>
            <person name="Tsang A."/>
            <person name="Wiebenga A."/>
            <person name="Young D."/>
            <person name="Pisabarro A."/>
            <person name="Eastwood D.C."/>
            <person name="Martin F."/>
            <person name="Cullen D."/>
            <person name="Grigoriev I.V."/>
            <person name="Hibbett D.S."/>
        </authorList>
    </citation>
    <scope>NUCLEOTIDE SEQUENCE [LARGE SCALE GENOMIC DNA]</scope>
    <source>
        <strain evidence="2 3">ATCC 11539</strain>
    </source>
</reference>
<protein>
    <submittedName>
        <fullName evidence="2">Uncharacterized protein</fullName>
    </submittedName>
</protein>
<proteinExistence type="predicted"/>